<name>A0AA88JYN7_9BACT</name>
<dbReference type="CDD" id="cd00146">
    <property type="entry name" value="PKD"/>
    <property type="match status" value="1"/>
</dbReference>
<organism evidence="2 3">
    <name type="scientific">Hymenobacter busanensis</name>
    <dbReference type="NCBI Taxonomy" id="2607656"/>
    <lineage>
        <taxon>Bacteria</taxon>
        <taxon>Pseudomonadati</taxon>
        <taxon>Bacteroidota</taxon>
        <taxon>Cytophagia</taxon>
        <taxon>Cytophagales</taxon>
        <taxon>Hymenobacteraceae</taxon>
        <taxon>Hymenobacter</taxon>
    </lineage>
</organism>
<dbReference type="Gene3D" id="2.60.40.10">
    <property type="entry name" value="Immunoglobulins"/>
    <property type="match status" value="1"/>
</dbReference>
<evidence type="ECO:0000313" key="3">
    <source>
        <dbReference type="Proteomes" id="UP000326380"/>
    </source>
</evidence>
<dbReference type="InterPro" id="IPR022409">
    <property type="entry name" value="PKD/Chitinase_dom"/>
</dbReference>
<dbReference type="InterPro" id="IPR013783">
    <property type="entry name" value="Ig-like_fold"/>
</dbReference>
<dbReference type="Pfam" id="PF25778">
    <property type="entry name" value="DUF7948"/>
    <property type="match status" value="1"/>
</dbReference>
<dbReference type="Pfam" id="PF13585">
    <property type="entry name" value="CHU_C"/>
    <property type="match status" value="1"/>
</dbReference>
<evidence type="ECO:0000313" key="2">
    <source>
        <dbReference type="EMBL" id="KAA9325553.1"/>
    </source>
</evidence>
<comment type="caution">
    <text evidence="2">The sequence shown here is derived from an EMBL/GenBank/DDBJ whole genome shotgun (WGS) entry which is preliminary data.</text>
</comment>
<dbReference type="InterPro" id="IPR000601">
    <property type="entry name" value="PKD_dom"/>
</dbReference>
<accession>A0AA88JYN7</accession>
<dbReference type="InterPro" id="IPR052918">
    <property type="entry name" value="Motility_Chemotaxis_Reg"/>
</dbReference>
<proteinExistence type="predicted"/>
<dbReference type="SUPFAM" id="SSF49299">
    <property type="entry name" value="PKD domain"/>
    <property type="match status" value="1"/>
</dbReference>
<dbReference type="SMART" id="SM00089">
    <property type="entry name" value="PKD"/>
    <property type="match status" value="1"/>
</dbReference>
<dbReference type="Proteomes" id="UP000326380">
    <property type="component" value="Unassembled WGS sequence"/>
</dbReference>
<keyword evidence="3" id="KW-1185">Reference proteome</keyword>
<sequence length="1176" mass="124739">MSSFTFSRFGGVLGSLLLTLLTPAWALASAPTRSLEFIENKGQWDARTRYAALLPAGRLFVEADGLTYSLFDPAAIRQHHEHGTTDSEKSAAPAGKLRAHAYSMRFVGARTGAKLLSTEPTGEVRNYFLGTDSRHWASNVAGYRQVQYDELWNGIDARLYENNQGRLEYDFSLEAGVDAKRIRLRYEHTNGLQLTSEGTLEISTSVGQVTELAPKAWQVAPDGRRQPVSCRYVLRGQGVSFALGDYDRRRPLTIDPTVVFSSFTGSTADNWGFTATYDADGNMYSGGIAFGPGYPATSGAYDASFNDYIDIAIIKYNTATTGPASRVWATYLGGRSTDVPHSMVVNGRGELVILGTTSSNNYPTAGNNGQVFDPTFNGGSGATTPLNGIDYPFGSDLVVTTLSAAGNALVASTFIGGSGNDGIMQTNTTLVHNYGDAFRGDIAVDSDNNVYVVSNTRSSNFPVNNSFDSSFGGGLFDAVVMKLPPNLSTLTWSSFFGGTGDDAAYSIQVSPAREVYIAGGTNVRIPGDVLPYNSAGAYKPDFQGGIADGFVARISASGATLTRMSYLGSGAYDQAYFVQLDEQGGVYVLGQTLGTMPMTPGAAGVANGRLFMQKLTANLDALSISTTFGTTSSLGAGLSPTAFLVDQCERIYVCGWGGGPNTNSPYSNGSITGLFTTANALQRTTDGGDFYLIQFAPYAAAIDYATYFGGNNSGSGEHVDGGTSRFDRRGYVYQAVCGGCGGSSAFPFPPGAGSYSIRNNSTNCNNAAFKFDFGVQIASAGPSQKICANAAPLRLGGSPAGGTWAGTGVTGSVASGFTFTPTPGLVGAHVLTYSAASTGTCVTTSPLTMTVMPVTPIVFAPVTTQCASDGRVTLTATPAGGTFSGPGVLGNTFSPSAAGAGTHTLTYTLAPDLCGVATQQVVVNSLPIVEAGRDTALCALQRSAYQLKGFSPANGLWSGPGCSPTGFFTPPSSDGRVTLFYTYTAPNGCSQRDSMHVVLVPANRTNQPLALAQCMVKPRPAEGLPYYTGLAPFTHKFTHDLLFASRYEWEFGDKTSSTEQFPTHTYERPGTYLVKLTAFYNSTCEANSVFVPVYVGDPFIPNIITPNGDNANDTFEQRLSCLPVELKIFNRWGTQVFEAKDYRNTWGGADLPDGVYYYSLRDTENRKAKGWLEIRH</sequence>
<evidence type="ECO:0000259" key="1">
    <source>
        <dbReference type="PROSITE" id="PS50093"/>
    </source>
</evidence>
<reference evidence="2 3" key="1">
    <citation type="submission" date="2019-09" db="EMBL/GenBank/DDBJ databases">
        <title>Genome sequence of Hymenobacter sp. M3.</title>
        <authorList>
            <person name="Srinivasan S."/>
        </authorList>
    </citation>
    <scope>NUCLEOTIDE SEQUENCE [LARGE SCALE GENOMIC DNA]</scope>
    <source>
        <strain evidence="2 3">M3</strain>
    </source>
</reference>
<dbReference type="PANTHER" id="PTHR35580">
    <property type="entry name" value="CELL SURFACE GLYCOPROTEIN (S-LAYER PROTEIN)-LIKE PROTEIN"/>
    <property type="match status" value="1"/>
</dbReference>
<protein>
    <submittedName>
        <fullName evidence="2">PKD domain-containing protein</fullName>
    </submittedName>
</protein>
<dbReference type="Pfam" id="PF18911">
    <property type="entry name" value="PKD_4"/>
    <property type="match status" value="1"/>
</dbReference>
<dbReference type="InterPro" id="IPR035986">
    <property type="entry name" value="PKD_dom_sf"/>
</dbReference>
<dbReference type="PANTHER" id="PTHR35580:SF1">
    <property type="entry name" value="PHYTASE-LIKE DOMAIN-CONTAINING PROTEIN"/>
    <property type="match status" value="1"/>
</dbReference>
<dbReference type="AlphaFoldDB" id="A0AA88JYN7"/>
<dbReference type="PROSITE" id="PS50093">
    <property type="entry name" value="PKD"/>
    <property type="match status" value="1"/>
</dbReference>
<dbReference type="InterPro" id="IPR057708">
    <property type="entry name" value="DUF7948"/>
</dbReference>
<dbReference type="RefSeq" id="WP_151080709.1">
    <property type="nucleotide sequence ID" value="NZ_VTWU01000009.1"/>
</dbReference>
<feature type="domain" description="PKD" evidence="1">
    <location>
        <begin position="1047"/>
        <end position="1078"/>
    </location>
</feature>
<gene>
    <name evidence="2" type="ORF">F0P96_19685</name>
</gene>
<dbReference type="EMBL" id="VTWU01000009">
    <property type="protein sequence ID" value="KAA9325553.1"/>
    <property type="molecule type" value="Genomic_DNA"/>
</dbReference>